<dbReference type="Gene3D" id="1.25.40.10">
    <property type="entry name" value="Tetratricopeptide repeat domain"/>
    <property type="match status" value="1"/>
</dbReference>
<dbReference type="Pfam" id="PF06041">
    <property type="entry name" value="DUF924"/>
    <property type="match status" value="1"/>
</dbReference>
<proteinExistence type="predicted"/>
<keyword evidence="2" id="KW-1185">Reference proteome</keyword>
<evidence type="ECO:0000313" key="2">
    <source>
        <dbReference type="Proteomes" id="UP001595548"/>
    </source>
</evidence>
<gene>
    <name evidence="1" type="ORF">ACFOEB_15025</name>
</gene>
<comment type="caution">
    <text evidence="1">The sequence shown here is derived from an EMBL/GenBank/DDBJ whole genome shotgun (WGS) entry which is preliminary data.</text>
</comment>
<dbReference type="InterPro" id="IPR010323">
    <property type="entry name" value="DUF924"/>
</dbReference>
<dbReference type="Proteomes" id="UP001595548">
    <property type="component" value="Unassembled WGS sequence"/>
</dbReference>
<dbReference type="EMBL" id="JBHRTL010000031">
    <property type="protein sequence ID" value="MFC3156523.1"/>
    <property type="molecule type" value="Genomic_DNA"/>
</dbReference>
<accession>A0ABV7HUT1</accession>
<dbReference type="SUPFAM" id="SSF48452">
    <property type="entry name" value="TPR-like"/>
    <property type="match status" value="1"/>
</dbReference>
<reference evidence="2" key="1">
    <citation type="journal article" date="2019" name="Int. J. Syst. Evol. Microbiol.">
        <title>The Global Catalogue of Microorganisms (GCM) 10K type strain sequencing project: providing services to taxonomists for standard genome sequencing and annotation.</title>
        <authorList>
            <consortium name="The Broad Institute Genomics Platform"/>
            <consortium name="The Broad Institute Genome Sequencing Center for Infectious Disease"/>
            <person name="Wu L."/>
            <person name="Ma J."/>
        </authorList>
    </citation>
    <scope>NUCLEOTIDE SEQUENCE [LARGE SCALE GENOMIC DNA]</scope>
    <source>
        <strain evidence="2">KCTC 52141</strain>
    </source>
</reference>
<sequence>MAARELDAVLTYWFTTLKPADWFRKSAKLDADIAKRFGSLHKRLVSEDIDTAALTPAEVLAIIIVLDQFSRNIYRDQAEAFAADDKALCLAQQLVADGRDQQLPAQQRVFLYMPYMHSEDLAVHDTALTLFTDLGFANNLKFERKHRDIIKRFGRYPHRNHALGRVSTAQELAFLRQPGSSF</sequence>
<protein>
    <submittedName>
        <fullName evidence="1">DUF924 family protein</fullName>
    </submittedName>
</protein>
<name>A0ABV7HUT1_9GAMM</name>
<evidence type="ECO:0000313" key="1">
    <source>
        <dbReference type="EMBL" id="MFC3156523.1"/>
    </source>
</evidence>
<dbReference type="InterPro" id="IPR011990">
    <property type="entry name" value="TPR-like_helical_dom_sf"/>
</dbReference>
<organism evidence="1 2">
    <name type="scientific">Gilvimarinus japonicus</name>
    <dbReference type="NCBI Taxonomy" id="1796469"/>
    <lineage>
        <taxon>Bacteria</taxon>
        <taxon>Pseudomonadati</taxon>
        <taxon>Pseudomonadota</taxon>
        <taxon>Gammaproteobacteria</taxon>
        <taxon>Cellvibrionales</taxon>
        <taxon>Cellvibrionaceae</taxon>
        <taxon>Gilvimarinus</taxon>
    </lineage>
</organism>
<dbReference type="RefSeq" id="WP_339615687.1">
    <property type="nucleotide sequence ID" value="NZ_AP031500.1"/>
</dbReference>
<dbReference type="Gene3D" id="1.20.58.320">
    <property type="entry name" value="TPR-like"/>
    <property type="match status" value="1"/>
</dbReference>